<dbReference type="InterPro" id="IPR011990">
    <property type="entry name" value="TPR-like_helical_dom_sf"/>
</dbReference>
<comment type="caution">
    <text evidence="1">The sequence shown here is derived from an EMBL/GenBank/DDBJ whole genome shotgun (WGS) entry which is preliminary data.</text>
</comment>
<evidence type="ECO:0000313" key="2">
    <source>
        <dbReference type="Proteomes" id="UP000594638"/>
    </source>
</evidence>
<evidence type="ECO:0000313" key="1">
    <source>
        <dbReference type="EMBL" id="CAA3016096.1"/>
    </source>
</evidence>
<dbReference type="Gramene" id="OE9A071410T1">
    <property type="protein sequence ID" value="OE9A071410C1"/>
    <property type="gene ID" value="OE9A071410"/>
</dbReference>
<sequence>MLAAKEQPKYVTFVGALSACGFLGKVEEGFYSLNHMMRKSGIEPGLEHCTCIVGLLGRARLEDAENFTQSIPIKWEIVTWRNLLNACYVHQNYRLGKQVPETVLHLNPEDVGTCILLSYMHARTKRWDEVVAMRKLMRDRNIKKEPGLSWTEIRNDAYDDNEHLEAVLVHEKVKELLAEIKPHGYVLAIACELHDVEEEQKQGTSSHHKKPKNV</sequence>
<dbReference type="Pfam" id="PF20431">
    <property type="entry name" value="E_motif"/>
    <property type="match status" value="1"/>
</dbReference>
<dbReference type="OrthoDB" id="724816at2759"/>
<dbReference type="Gene3D" id="1.25.40.10">
    <property type="entry name" value="Tetratricopeptide repeat domain"/>
    <property type="match status" value="1"/>
</dbReference>
<organism evidence="1 2">
    <name type="scientific">Olea europaea subsp. europaea</name>
    <dbReference type="NCBI Taxonomy" id="158383"/>
    <lineage>
        <taxon>Eukaryota</taxon>
        <taxon>Viridiplantae</taxon>
        <taxon>Streptophyta</taxon>
        <taxon>Embryophyta</taxon>
        <taxon>Tracheophyta</taxon>
        <taxon>Spermatophyta</taxon>
        <taxon>Magnoliopsida</taxon>
        <taxon>eudicotyledons</taxon>
        <taxon>Gunneridae</taxon>
        <taxon>Pentapetalae</taxon>
        <taxon>asterids</taxon>
        <taxon>lamiids</taxon>
        <taxon>Lamiales</taxon>
        <taxon>Oleaceae</taxon>
        <taxon>Oleeae</taxon>
        <taxon>Olea</taxon>
    </lineage>
</organism>
<dbReference type="GO" id="GO:0009451">
    <property type="term" value="P:RNA modification"/>
    <property type="evidence" value="ECO:0007669"/>
    <property type="project" value="InterPro"/>
</dbReference>
<dbReference type="PROSITE" id="PS51257">
    <property type="entry name" value="PROKAR_LIPOPROTEIN"/>
    <property type="match status" value="1"/>
</dbReference>
<name>A0A8S0UBV8_OLEEU</name>
<dbReference type="PANTHER" id="PTHR47926">
    <property type="entry name" value="PENTATRICOPEPTIDE REPEAT-CONTAINING PROTEIN"/>
    <property type="match status" value="1"/>
</dbReference>
<protein>
    <submittedName>
        <fullName evidence="1">Pentatricopeptide repeat-containing At5g39680</fullName>
    </submittedName>
</protein>
<dbReference type="AlphaFoldDB" id="A0A8S0UBV8"/>
<reference evidence="1 2" key="1">
    <citation type="submission" date="2019-12" db="EMBL/GenBank/DDBJ databases">
        <authorList>
            <person name="Alioto T."/>
            <person name="Alioto T."/>
            <person name="Gomez Garrido J."/>
        </authorList>
    </citation>
    <scope>NUCLEOTIDE SEQUENCE [LARGE SCALE GENOMIC DNA]</scope>
</reference>
<dbReference type="EMBL" id="CACTIH010007591">
    <property type="protein sequence ID" value="CAA3016096.1"/>
    <property type="molecule type" value="Genomic_DNA"/>
</dbReference>
<proteinExistence type="predicted"/>
<gene>
    <name evidence="1" type="ORF">OLEA9_A071410</name>
</gene>
<keyword evidence="2" id="KW-1185">Reference proteome</keyword>
<dbReference type="InterPro" id="IPR046848">
    <property type="entry name" value="E_motif"/>
</dbReference>
<dbReference type="InterPro" id="IPR046960">
    <property type="entry name" value="PPR_At4g14850-like_plant"/>
</dbReference>
<dbReference type="PANTHER" id="PTHR47926:SF385">
    <property type="entry name" value="DYW DOMAIN-CONTAINING PROTEIN"/>
    <property type="match status" value="1"/>
</dbReference>
<dbReference type="GO" id="GO:0003723">
    <property type="term" value="F:RNA binding"/>
    <property type="evidence" value="ECO:0007669"/>
    <property type="project" value="InterPro"/>
</dbReference>
<accession>A0A8S0UBV8</accession>
<dbReference type="Proteomes" id="UP000594638">
    <property type="component" value="Unassembled WGS sequence"/>
</dbReference>